<dbReference type="CDD" id="cd17574">
    <property type="entry name" value="REC_OmpR"/>
    <property type="match status" value="1"/>
</dbReference>
<dbReference type="InterPro" id="IPR011006">
    <property type="entry name" value="CheY-like_superfamily"/>
</dbReference>
<keyword evidence="4 7" id="KW-0238">DNA-binding</keyword>
<evidence type="ECO:0000313" key="11">
    <source>
        <dbReference type="Proteomes" id="UP001349994"/>
    </source>
</evidence>
<dbReference type="SUPFAM" id="SSF46894">
    <property type="entry name" value="C-terminal effector domain of the bipartite response regulators"/>
    <property type="match status" value="1"/>
</dbReference>
<dbReference type="PANTHER" id="PTHR48111">
    <property type="entry name" value="REGULATOR OF RPOS"/>
    <property type="match status" value="1"/>
</dbReference>
<keyword evidence="3" id="KW-0805">Transcription regulation</keyword>
<dbReference type="Pfam" id="PF00072">
    <property type="entry name" value="Response_reg"/>
    <property type="match status" value="1"/>
</dbReference>
<evidence type="ECO:0000256" key="6">
    <source>
        <dbReference type="PROSITE-ProRule" id="PRU00169"/>
    </source>
</evidence>
<accession>A0ABU6IF65</accession>
<keyword evidence="11" id="KW-1185">Reference proteome</keyword>
<sequence>MDKPIKVMLIDDDAGIHASLRDVVEEAGYAFCGALSGREGLRLLDEERPDLLLLDVMMPGLNGFDVCRQMRDEGRRIPVIFLTAKNDIVDKSTGFRAGADDYVTKPFIADELLLRIEAHVRRHRDDIRHARADADTAPVKREPCRIGELEVLFEQYEVRLRGNVVPLTAKEFEILSLLAESPGEVYTRRRIYEHLWGPAAEVDENSITVFMRKIREKIEDNPSEPRYLQTVWRVGYKLAAE</sequence>
<dbReference type="PROSITE" id="PS51755">
    <property type="entry name" value="OMPR_PHOB"/>
    <property type="match status" value="1"/>
</dbReference>
<dbReference type="RefSeq" id="WP_326424759.1">
    <property type="nucleotide sequence ID" value="NZ_JAYMFF010000002.1"/>
</dbReference>
<evidence type="ECO:0000259" key="8">
    <source>
        <dbReference type="PROSITE" id="PS50110"/>
    </source>
</evidence>
<reference evidence="10 11" key="1">
    <citation type="submission" date="2024-01" db="EMBL/GenBank/DDBJ databases">
        <title>novel species in genus Adlercreutzia.</title>
        <authorList>
            <person name="Liu X."/>
        </authorList>
    </citation>
    <scope>NUCLEOTIDE SEQUENCE [LARGE SCALE GENOMIC DNA]</scope>
    <source>
        <strain evidence="10 11">R7</strain>
    </source>
</reference>
<evidence type="ECO:0000256" key="5">
    <source>
        <dbReference type="ARBA" id="ARBA00023163"/>
    </source>
</evidence>
<keyword evidence="5" id="KW-0804">Transcription</keyword>
<keyword evidence="1 6" id="KW-0597">Phosphoprotein</keyword>
<dbReference type="EMBL" id="JAYMFF010000002">
    <property type="protein sequence ID" value="MEC4175080.1"/>
    <property type="molecule type" value="Genomic_DNA"/>
</dbReference>
<dbReference type="Pfam" id="PF00486">
    <property type="entry name" value="Trans_reg_C"/>
    <property type="match status" value="1"/>
</dbReference>
<protein>
    <submittedName>
        <fullName evidence="10">Response regulator transcription factor</fullName>
    </submittedName>
</protein>
<dbReference type="CDD" id="cd00383">
    <property type="entry name" value="trans_reg_C"/>
    <property type="match status" value="1"/>
</dbReference>
<dbReference type="PROSITE" id="PS50110">
    <property type="entry name" value="RESPONSE_REGULATORY"/>
    <property type="match status" value="1"/>
</dbReference>
<feature type="domain" description="Response regulatory" evidence="8">
    <location>
        <begin position="6"/>
        <end position="120"/>
    </location>
</feature>
<feature type="modified residue" description="4-aspartylphosphate" evidence="6">
    <location>
        <position position="55"/>
    </location>
</feature>
<evidence type="ECO:0000256" key="7">
    <source>
        <dbReference type="PROSITE-ProRule" id="PRU01091"/>
    </source>
</evidence>
<dbReference type="PANTHER" id="PTHR48111:SF1">
    <property type="entry name" value="TWO-COMPONENT RESPONSE REGULATOR ORR33"/>
    <property type="match status" value="1"/>
</dbReference>
<evidence type="ECO:0000256" key="4">
    <source>
        <dbReference type="ARBA" id="ARBA00023125"/>
    </source>
</evidence>
<dbReference type="InterPro" id="IPR039420">
    <property type="entry name" value="WalR-like"/>
</dbReference>
<evidence type="ECO:0000313" key="10">
    <source>
        <dbReference type="EMBL" id="MEC4175080.1"/>
    </source>
</evidence>
<name>A0ABU6IF65_9ACTN</name>
<comment type="caution">
    <text evidence="10">The sequence shown here is derived from an EMBL/GenBank/DDBJ whole genome shotgun (WGS) entry which is preliminary data.</text>
</comment>
<evidence type="ECO:0000259" key="9">
    <source>
        <dbReference type="PROSITE" id="PS51755"/>
    </source>
</evidence>
<evidence type="ECO:0000256" key="1">
    <source>
        <dbReference type="ARBA" id="ARBA00022553"/>
    </source>
</evidence>
<dbReference type="Gene3D" id="3.40.50.2300">
    <property type="match status" value="1"/>
</dbReference>
<dbReference type="SUPFAM" id="SSF52172">
    <property type="entry name" value="CheY-like"/>
    <property type="match status" value="1"/>
</dbReference>
<keyword evidence="2" id="KW-0902">Two-component regulatory system</keyword>
<feature type="domain" description="OmpR/PhoB-type" evidence="9">
    <location>
        <begin position="141"/>
        <end position="240"/>
    </location>
</feature>
<proteinExistence type="predicted"/>
<gene>
    <name evidence="10" type="ORF">VIN30_01270</name>
</gene>
<dbReference type="InterPro" id="IPR036388">
    <property type="entry name" value="WH-like_DNA-bd_sf"/>
</dbReference>
<evidence type="ECO:0000256" key="3">
    <source>
        <dbReference type="ARBA" id="ARBA00023015"/>
    </source>
</evidence>
<dbReference type="InterPro" id="IPR001789">
    <property type="entry name" value="Sig_transdc_resp-reg_receiver"/>
</dbReference>
<organism evidence="10 11">
    <name type="scientific">Adlercreutzia wanghongyangiae</name>
    <dbReference type="NCBI Taxonomy" id="3111451"/>
    <lineage>
        <taxon>Bacteria</taxon>
        <taxon>Bacillati</taxon>
        <taxon>Actinomycetota</taxon>
        <taxon>Coriobacteriia</taxon>
        <taxon>Eggerthellales</taxon>
        <taxon>Eggerthellaceae</taxon>
        <taxon>Adlercreutzia</taxon>
    </lineage>
</organism>
<dbReference type="InterPro" id="IPR016032">
    <property type="entry name" value="Sig_transdc_resp-reg_C-effctor"/>
</dbReference>
<feature type="DNA-binding region" description="OmpR/PhoB-type" evidence="7">
    <location>
        <begin position="141"/>
        <end position="240"/>
    </location>
</feature>
<dbReference type="Gene3D" id="1.10.10.10">
    <property type="entry name" value="Winged helix-like DNA-binding domain superfamily/Winged helix DNA-binding domain"/>
    <property type="match status" value="1"/>
</dbReference>
<evidence type="ECO:0000256" key="2">
    <source>
        <dbReference type="ARBA" id="ARBA00023012"/>
    </source>
</evidence>
<dbReference type="InterPro" id="IPR001867">
    <property type="entry name" value="OmpR/PhoB-type_DNA-bd"/>
</dbReference>
<dbReference type="SMART" id="SM00862">
    <property type="entry name" value="Trans_reg_C"/>
    <property type="match status" value="1"/>
</dbReference>
<dbReference type="SMART" id="SM00448">
    <property type="entry name" value="REC"/>
    <property type="match status" value="1"/>
</dbReference>
<dbReference type="Proteomes" id="UP001349994">
    <property type="component" value="Unassembled WGS sequence"/>
</dbReference>